<keyword evidence="1" id="KW-0175">Coiled coil</keyword>
<sequence>MLVEKNKQLRSTDDSYGLQTAAQTKFMDTDQVKDKIMEAKDSAEQEIEKLKGDVGDVLKQAEEYIKENPNKAAMISAGIGTALGVAIAMLIHTGKKK</sequence>
<protein>
    <recommendedName>
        <fullName evidence="5">DUF883 domain-containing protein</fullName>
    </recommendedName>
</protein>
<name>A0A2M7AWK2_9BACT</name>
<accession>A0A2M7AWK2</accession>
<evidence type="ECO:0000256" key="2">
    <source>
        <dbReference type="SAM" id="Phobius"/>
    </source>
</evidence>
<gene>
    <name evidence="3" type="ORF">COS76_03115</name>
</gene>
<keyword evidence="2" id="KW-0472">Membrane</keyword>
<evidence type="ECO:0000313" key="3">
    <source>
        <dbReference type="EMBL" id="PIU75011.1"/>
    </source>
</evidence>
<feature type="coiled-coil region" evidence="1">
    <location>
        <begin position="33"/>
        <end position="67"/>
    </location>
</feature>
<evidence type="ECO:0000313" key="4">
    <source>
        <dbReference type="Proteomes" id="UP000228775"/>
    </source>
</evidence>
<proteinExistence type="predicted"/>
<comment type="caution">
    <text evidence="3">The sequence shown here is derived from an EMBL/GenBank/DDBJ whole genome shotgun (WGS) entry which is preliminary data.</text>
</comment>
<organism evidence="3 4">
    <name type="scientific">Candidatus Portnoybacteria bacterium CG06_land_8_20_14_3_00_39_12</name>
    <dbReference type="NCBI Taxonomy" id="1974809"/>
    <lineage>
        <taxon>Bacteria</taxon>
        <taxon>Candidatus Portnoyibacteriota</taxon>
    </lineage>
</organism>
<evidence type="ECO:0008006" key="5">
    <source>
        <dbReference type="Google" id="ProtNLM"/>
    </source>
</evidence>
<keyword evidence="2" id="KW-0812">Transmembrane</keyword>
<feature type="transmembrane region" description="Helical" evidence="2">
    <location>
        <begin position="72"/>
        <end position="91"/>
    </location>
</feature>
<evidence type="ECO:0000256" key="1">
    <source>
        <dbReference type="SAM" id="Coils"/>
    </source>
</evidence>
<dbReference type="AlphaFoldDB" id="A0A2M7AWK2"/>
<keyword evidence="2" id="KW-1133">Transmembrane helix</keyword>
<reference evidence="4" key="1">
    <citation type="submission" date="2017-09" db="EMBL/GenBank/DDBJ databases">
        <title>Depth-based differentiation of microbial function through sediment-hosted aquifers and enrichment of novel symbionts in the deep terrestrial subsurface.</title>
        <authorList>
            <person name="Probst A.J."/>
            <person name="Ladd B."/>
            <person name="Jarett J.K."/>
            <person name="Geller-Mcgrath D.E."/>
            <person name="Sieber C.M.K."/>
            <person name="Emerson J.B."/>
            <person name="Anantharaman K."/>
            <person name="Thomas B.C."/>
            <person name="Malmstrom R."/>
            <person name="Stieglmeier M."/>
            <person name="Klingl A."/>
            <person name="Woyke T."/>
            <person name="Ryan C.M."/>
            <person name="Banfield J.F."/>
        </authorList>
    </citation>
    <scope>NUCLEOTIDE SEQUENCE [LARGE SCALE GENOMIC DNA]</scope>
</reference>
<dbReference type="EMBL" id="PEVY01000065">
    <property type="protein sequence ID" value="PIU75011.1"/>
    <property type="molecule type" value="Genomic_DNA"/>
</dbReference>
<dbReference type="Proteomes" id="UP000228775">
    <property type="component" value="Unassembled WGS sequence"/>
</dbReference>